<evidence type="ECO:0000256" key="1">
    <source>
        <dbReference type="SAM" id="MobiDB-lite"/>
    </source>
</evidence>
<feature type="region of interest" description="Disordered" evidence="1">
    <location>
        <begin position="80"/>
        <end position="100"/>
    </location>
</feature>
<dbReference type="AlphaFoldDB" id="Q0RAM8"/>
<proteinExistence type="predicted"/>
<dbReference type="Proteomes" id="UP000000657">
    <property type="component" value="Chromosome"/>
</dbReference>
<gene>
    <name evidence="2" type="ordered locus">FRAAL0758</name>
</gene>
<evidence type="ECO:0000313" key="3">
    <source>
        <dbReference type="Proteomes" id="UP000000657"/>
    </source>
</evidence>
<accession>Q0RAM8</accession>
<feature type="compositionally biased region" description="Gly residues" evidence="1">
    <location>
        <begin position="89"/>
        <end position="100"/>
    </location>
</feature>
<protein>
    <submittedName>
        <fullName evidence="2">Uncharacterized protein</fullName>
    </submittedName>
</protein>
<sequence length="100" mass="10203">MERCRCPAGVTVGYAPAAADRGLPAFGAPLGGVPVLLISELVTTVPPSRAPRSDALPAHVGMRDVADDIRPGYLHWEQSAPDSVRSVTGVGGSGPAGDTR</sequence>
<dbReference type="EMBL" id="CT573213">
    <property type="protein sequence ID" value="CAL29818.1"/>
    <property type="molecule type" value="Genomic_DNA"/>
</dbReference>
<dbReference type="KEGG" id="fal:FRAAL0758"/>
<keyword evidence="3" id="KW-1185">Reference proteome</keyword>
<name>Q0RAM8_FRAAA</name>
<organism evidence="2 3">
    <name type="scientific">Frankia alni (strain DSM 45986 / CECT 9034 / ACN14a)</name>
    <dbReference type="NCBI Taxonomy" id="326424"/>
    <lineage>
        <taxon>Bacteria</taxon>
        <taxon>Bacillati</taxon>
        <taxon>Actinomycetota</taxon>
        <taxon>Actinomycetes</taxon>
        <taxon>Frankiales</taxon>
        <taxon>Frankiaceae</taxon>
        <taxon>Frankia</taxon>
    </lineage>
</organism>
<reference evidence="2 3" key="1">
    <citation type="journal article" date="2007" name="Genome Res.">
        <title>Genome characteristics of facultatively symbiotic Frankia sp. strains reflect host range and host plant biogeography.</title>
        <authorList>
            <person name="Normand P."/>
            <person name="Lapierre P."/>
            <person name="Tisa L.S."/>
            <person name="Gogarten J.P."/>
            <person name="Alloisio N."/>
            <person name="Bagnarol E."/>
            <person name="Bassi C.A."/>
            <person name="Berry A.M."/>
            <person name="Bickhart D.M."/>
            <person name="Choisne N."/>
            <person name="Couloux A."/>
            <person name="Cournoyer B."/>
            <person name="Cruveiller S."/>
            <person name="Daubin V."/>
            <person name="Demange N."/>
            <person name="Francino M.P."/>
            <person name="Goltsman E."/>
            <person name="Huang Y."/>
            <person name="Kopp O.R."/>
            <person name="Labarre L."/>
            <person name="Lapidus A."/>
            <person name="Lavire C."/>
            <person name="Marechal J."/>
            <person name="Martinez M."/>
            <person name="Mastronunzio J.E."/>
            <person name="Mullin B.C."/>
            <person name="Niemann J."/>
            <person name="Pujic P."/>
            <person name="Rawnsley T."/>
            <person name="Rouy Z."/>
            <person name="Schenowitz C."/>
            <person name="Sellstedt A."/>
            <person name="Tavares F."/>
            <person name="Tomkins J.P."/>
            <person name="Vallenet D."/>
            <person name="Valverde C."/>
            <person name="Wall L.G."/>
            <person name="Wang Y."/>
            <person name="Medigue C."/>
            <person name="Benson D.R."/>
        </authorList>
    </citation>
    <scope>NUCLEOTIDE SEQUENCE [LARGE SCALE GENOMIC DNA]</scope>
    <source>
        <strain evidence="3">DSM 45986 / CECT 9034 / ACN14a</strain>
    </source>
</reference>
<evidence type="ECO:0000313" key="2">
    <source>
        <dbReference type="EMBL" id="CAL29818.1"/>
    </source>
</evidence>
<dbReference type="HOGENOM" id="CLU_2301702_0_0_11"/>